<dbReference type="AlphaFoldDB" id="A0A9N9RKU6"/>
<evidence type="ECO:0000313" key="3">
    <source>
        <dbReference type="Proteomes" id="UP001153620"/>
    </source>
</evidence>
<dbReference type="Proteomes" id="UP001153620">
    <property type="component" value="Chromosome 1"/>
</dbReference>
<dbReference type="SUPFAM" id="SSF54060">
    <property type="entry name" value="His-Me finger endonucleases"/>
    <property type="match status" value="1"/>
</dbReference>
<evidence type="ECO:0000313" key="2">
    <source>
        <dbReference type="EMBL" id="CAG9799060.1"/>
    </source>
</evidence>
<keyword evidence="1" id="KW-0732">Signal</keyword>
<dbReference type="OrthoDB" id="7409492at2759"/>
<accession>A0A9N9RKU6</accession>
<organism evidence="2 3">
    <name type="scientific">Chironomus riparius</name>
    <dbReference type="NCBI Taxonomy" id="315576"/>
    <lineage>
        <taxon>Eukaryota</taxon>
        <taxon>Metazoa</taxon>
        <taxon>Ecdysozoa</taxon>
        <taxon>Arthropoda</taxon>
        <taxon>Hexapoda</taxon>
        <taxon>Insecta</taxon>
        <taxon>Pterygota</taxon>
        <taxon>Neoptera</taxon>
        <taxon>Endopterygota</taxon>
        <taxon>Diptera</taxon>
        <taxon>Nematocera</taxon>
        <taxon>Chironomoidea</taxon>
        <taxon>Chironomidae</taxon>
        <taxon>Chironominae</taxon>
        <taxon>Chironomus</taxon>
    </lineage>
</organism>
<dbReference type="InterPro" id="IPR044925">
    <property type="entry name" value="His-Me_finger_sf"/>
</dbReference>
<feature type="chain" id="PRO_5040147109" evidence="1">
    <location>
        <begin position="32"/>
        <end position="413"/>
    </location>
</feature>
<name>A0A9N9RKU6_9DIPT</name>
<gene>
    <name evidence="2" type="ORF">CHIRRI_LOCUS2035</name>
</gene>
<reference evidence="2" key="1">
    <citation type="submission" date="2022-01" db="EMBL/GenBank/DDBJ databases">
        <authorList>
            <person name="King R."/>
        </authorList>
    </citation>
    <scope>NUCLEOTIDE SEQUENCE</scope>
</reference>
<proteinExistence type="predicted"/>
<feature type="signal peptide" evidence="1">
    <location>
        <begin position="1"/>
        <end position="31"/>
    </location>
</feature>
<sequence length="413" mass="47164">MNIFHKIKMPLTHRLSLLYIILISGFKLGMAAPTDSKKECILPLKPDWTFYSPLIFTLNGTLISTENTGDDVEDITLSAGTEVLLSCTPNYFRDNPAEKSIRAICKEDLTLLVNGEEKDFVSELSCDARAIEEIITPIHGCPKNLRNIEYGYTNPIKQKSYVLGEACISTKGGRTLFAHTRVKSPNNDVAELALKVMNGGYLRSEHPTPFYRNEIVKALRPDEYGEYFVQILGTNSIPKIGMRKFINEDLLTHKQYQSILKLAWNYAIINDADELENLQKLQKDISTLQMKTVDVYSGTHGVLLVKNNNDEQTELFLKENKFPVPKFIWYVVKSQNKAAAFVIFNRTSVSDKERQRDTFCTSKCEELTWIHHLLENKSFKKAENGLVLCCEFNEFKRTVSEMPNLENINELLK</sequence>
<keyword evidence="3" id="KW-1185">Reference proteome</keyword>
<evidence type="ECO:0000256" key="1">
    <source>
        <dbReference type="SAM" id="SignalP"/>
    </source>
</evidence>
<reference evidence="2" key="2">
    <citation type="submission" date="2022-10" db="EMBL/GenBank/DDBJ databases">
        <authorList>
            <consortium name="ENA_rothamsted_submissions"/>
            <consortium name="culmorum"/>
            <person name="King R."/>
        </authorList>
    </citation>
    <scope>NUCLEOTIDE SEQUENCE</scope>
</reference>
<protein>
    <submittedName>
        <fullName evidence="2">Uncharacterized protein</fullName>
    </submittedName>
</protein>
<dbReference type="EMBL" id="OU895877">
    <property type="protein sequence ID" value="CAG9799060.1"/>
    <property type="molecule type" value="Genomic_DNA"/>
</dbReference>